<feature type="compositionally biased region" description="Basic and acidic residues" evidence="1">
    <location>
        <begin position="647"/>
        <end position="662"/>
    </location>
</feature>
<feature type="region of interest" description="Disordered" evidence="1">
    <location>
        <begin position="479"/>
        <end position="503"/>
    </location>
</feature>
<dbReference type="PANTHER" id="PTHR45615">
    <property type="entry name" value="MYOSIN HEAVY CHAIN, NON-MUSCLE"/>
    <property type="match status" value="1"/>
</dbReference>
<dbReference type="InterPro" id="IPR036116">
    <property type="entry name" value="FN3_sf"/>
</dbReference>
<evidence type="ECO:0000256" key="2">
    <source>
        <dbReference type="SAM" id="Phobius"/>
    </source>
</evidence>
<evidence type="ECO:0000313" key="4">
    <source>
        <dbReference type="EMBL" id="ETN41775.1"/>
    </source>
</evidence>
<keyword evidence="2" id="KW-0472">Membrane</keyword>
<dbReference type="OrthoDB" id="5572782at2759"/>
<keyword evidence="5" id="KW-1185">Reference proteome</keyword>
<gene>
    <name evidence="4" type="ORF">HMPREF1541_03712</name>
</gene>
<organism evidence="4 5">
    <name type="scientific">Cyphellophora europaea (strain CBS 101466)</name>
    <name type="common">Phialophora europaea</name>
    <dbReference type="NCBI Taxonomy" id="1220924"/>
    <lineage>
        <taxon>Eukaryota</taxon>
        <taxon>Fungi</taxon>
        <taxon>Dikarya</taxon>
        <taxon>Ascomycota</taxon>
        <taxon>Pezizomycotina</taxon>
        <taxon>Eurotiomycetes</taxon>
        <taxon>Chaetothyriomycetidae</taxon>
        <taxon>Chaetothyriales</taxon>
        <taxon>Cyphellophoraceae</taxon>
        <taxon>Cyphellophora</taxon>
    </lineage>
</organism>
<feature type="compositionally biased region" description="Basic and acidic residues" evidence="1">
    <location>
        <begin position="902"/>
        <end position="924"/>
    </location>
</feature>
<dbReference type="STRING" id="1220924.W2RZK2"/>
<feature type="compositionally biased region" description="Low complexity" evidence="1">
    <location>
        <begin position="210"/>
        <end position="219"/>
    </location>
</feature>
<feature type="region of interest" description="Disordered" evidence="1">
    <location>
        <begin position="764"/>
        <end position="795"/>
    </location>
</feature>
<feature type="region of interest" description="Disordered" evidence="1">
    <location>
        <begin position="394"/>
        <end position="420"/>
    </location>
</feature>
<evidence type="ECO:0000259" key="3">
    <source>
        <dbReference type="PROSITE" id="PS50853"/>
    </source>
</evidence>
<feature type="region of interest" description="Disordered" evidence="1">
    <location>
        <begin position="277"/>
        <end position="331"/>
    </location>
</feature>
<dbReference type="InParanoid" id="W2RZK2"/>
<dbReference type="SUPFAM" id="SSF49265">
    <property type="entry name" value="Fibronectin type III"/>
    <property type="match status" value="1"/>
</dbReference>
<feature type="compositionally biased region" description="Low complexity" evidence="1">
    <location>
        <begin position="623"/>
        <end position="639"/>
    </location>
</feature>
<feature type="compositionally biased region" description="Basic residues" evidence="1">
    <location>
        <begin position="483"/>
        <end position="492"/>
    </location>
</feature>
<feature type="transmembrane region" description="Helical" evidence="2">
    <location>
        <begin position="32"/>
        <end position="49"/>
    </location>
</feature>
<proteinExistence type="predicted"/>
<dbReference type="PANTHER" id="PTHR45615:SF63">
    <property type="entry name" value="CHROMOSOME UNDETERMINED SCAFFOLD_10, WHOLE GENOME SHOTGUN SEQUENCE"/>
    <property type="match status" value="1"/>
</dbReference>
<dbReference type="eggNOG" id="ENOG502R2RI">
    <property type="taxonomic scope" value="Eukaryota"/>
</dbReference>
<feature type="region of interest" description="Disordered" evidence="1">
    <location>
        <begin position="546"/>
        <end position="724"/>
    </location>
</feature>
<sequence length="1117" mass="123659">MDSIAWQKDSLDWAHYAYAHLLAPRLEVKGRMAMFLLLAVIWASAWLLWRTYSVLTTPNDLLVDKLGLDIPPQPLVTLEEISATEVQIGWKPSETSTAIQEYQIEINGKVVDRCKRSETAAVISHLLPGRTYDIRVFSVSAGRFQTPSAPLHVRLPSSSTPPSEDGASETVPTIRAIAARAPSLLSAPSAPAMAREHSGGQPHGRRGTTGRRSSPAGTTAEKADAKDENENEDLAELSSRFASVREEIEAVEKQVQDEKSEYDGQLRELEAKKEKLRQDLKKRDEESSDLRKQVHKAESQNRALLNDKTKKERELKARENERRKKKDDVAKWEEQISTMAEEIAGIETQKAAIKRRNEANIREVEQKVEEERKEVAVLEEEAKEKTQAIKALEEERKELDVEDDTDETRETNRQEQEREAKWRGRFQELLSTHNRLYNDLQQATMYLSSTRDRLQYYESMRQNRAISFAAPPVPLNLEPQRQRSMRRPRHTGSHGSSVSSPRGPFVAEAFQQEGRFGPVQASPTTFGPSYFNPQNGMTLMLPTEAATTPGEEGEALNSVPMSPHADALLPADLLGDESGEDEDDKDAPMPTKPTVADAGKSRPSPFPNIGSPLVRDNAEPVESPSAGSSSRQSFASPRGEGFAAAPETEHKSTHSGKEKGGDGESPSNSRKFMYNLFNINRQRGKTLEDDPPMLGSLKPTQSQSFPRNFDDLDPSSQPRRRLSYGGNWAFPGNFLGREKDSESRFAAASRRAFPSLMGLGKSADVPNFTPRTNSFDPGTRGESPRPSSIYSFDKMPRPGAENALHVWNMDRSAMRNSPLAPDWGSMHSFSRSHSRRPSVGGYGSTTNLSMMGPDEEIVEPKRDPRPLQAPIGTRPASSQRKEVLTPKLNPAAPNFTSLFKKSKGEKVKIRDPKEQDKEDKRENDVAESTSPPDSRKSRDAPSLAPTLSTMESKESLDRTTSTASVPGVPSEGKIEKPTLMSRISRTASNKTYSSMKFGSWKEKSFLGSKSSKDTMPEIGDDELGANGSSDQLGRSIESRDSLVNDGDNGSAKGPSTPKEGKDKNRSSINWNFMRKSKEKGKDKRGEPAQSDVSVSGASVAGSEVPTDTEDDEGERRQ</sequence>
<dbReference type="InterPro" id="IPR003961">
    <property type="entry name" value="FN3_dom"/>
</dbReference>
<feature type="domain" description="Fibronectin type-III" evidence="3">
    <location>
        <begin position="71"/>
        <end position="158"/>
    </location>
</feature>
<feature type="compositionally biased region" description="Acidic residues" evidence="1">
    <location>
        <begin position="574"/>
        <end position="585"/>
    </location>
</feature>
<dbReference type="EMBL" id="KB822719">
    <property type="protein sequence ID" value="ETN41775.1"/>
    <property type="molecule type" value="Genomic_DNA"/>
</dbReference>
<feature type="region of interest" description="Disordered" evidence="1">
    <location>
        <begin position="187"/>
        <end position="236"/>
    </location>
</feature>
<keyword evidence="2" id="KW-1133">Transmembrane helix</keyword>
<feature type="region of interest" description="Disordered" evidence="1">
    <location>
        <begin position="814"/>
        <end position="1117"/>
    </location>
</feature>
<feature type="compositionally biased region" description="Low complexity" evidence="1">
    <location>
        <begin position="1092"/>
        <end position="1104"/>
    </location>
</feature>
<feature type="compositionally biased region" description="Basic and acidic residues" evidence="1">
    <location>
        <begin position="999"/>
        <end position="1015"/>
    </location>
</feature>
<dbReference type="HOGENOM" id="CLU_005801_0_0_1"/>
<dbReference type="Gene3D" id="2.60.40.10">
    <property type="entry name" value="Immunoglobulins"/>
    <property type="match status" value="1"/>
</dbReference>
<dbReference type="Proteomes" id="UP000030752">
    <property type="component" value="Unassembled WGS sequence"/>
</dbReference>
<feature type="compositionally biased region" description="Polar residues" evidence="1">
    <location>
        <begin position="981"/>
        <end position="996"/>
    </location>
</feature>
<dbReference type="AlphaFoldDB" id="W2RZK2"/>
<feature type="compositionally biased region" description="Acidic residues" evidence="1">
    <location>
        <begin position="1106"/>
        <end position="1117"/>
    </location>
</feature>
<dbReference type="SMART" id="SM00060">
    <property type="entry name" value="FN3"/>
    <property type="match status" value="1"/>
</dbReference>
<feature type="region of interest" description="Disordered" evidence="1">
    <location>
        <begin position="149"/>
        <end position="170"/>
    </location>
</feature>
<dbReference type="PROSITE" id="PS50853">
    <property type="entry name" value="FN3"/>
    <property type="match status" value="1"/>
</dbReference>
<keyword evidence="2" id="KW-0812">Transmembrane</keyword>
<dbReference type="Pfam" id="PF00041">
    <property type="entry name" value="fn3"/>
    <property type="match status" value="1"/>
</dbReference>
<reference evidence="4 5" key="1">
    <citation type="submission" date="2013-03" db="EMBL/GenBank/DDBJ databases">
        <title>The Genome Sequence of Phialophora europaea CBS 101466.</title>
        <authorList>
            <consortium name="The Broad Institute Genomics Platform"/>
            <person name="Cuomo C."/>
            <person name="de Hoog S."/>
            <person name="Gorbushina A."/>
            <person name="Walker B."/>
            <person name="Young S.K."/>
            <person name="Zeng Q."/>
            <person name="Gargeya S."/>
            <person name="Fitzgerald M."/>
            <person name="Haas B."/>
            <person name="Abouelleil A."/>
            <person name="Allen A.W."/>
            <person name="Alvarado L."/>
            <person name="Arachchi H.M."/>
            <person name="Berlin A.M."/>
            <person name="Chapman S.B."/>
            <person name="Gainer-Dewar J."/>
            <person name="Goldberg J."/>
            <person name="Griggs A."/>
            <person name="Gujja S."/>
            <person name="Hansen M."/>
            <person name="Howarth C."/>
            <person name="Imamovic A."/>
            <person name="Ireland A."/>
            <person name="Larimer J."/>
            <person name="McCowan C."/>
            <person name="Murphy C."/>
            <person name="Pearson M."/>
            <person name="Poon T.W."/>
            <person name="Priest M."/>
            <person name="Roberts A."/>
            <person name="Saif S."/>
            <person name="Shea T."/>
            <person name="Sisk P."/>
            <person name="Sykes S."/>
            <person name="Wortman J."/>
            <person name="Nusbaum C."/>
            <person name="Birren B."/>
        </authorList>
    </citation>
    <scope>NUCLEOTIDE SEQUENCE [LARGE SCALE GENOMIC DNA]</scope>
    <source>
        <strain evidence="4 5">CBS 101466</strain>
    </source>
</reference>
<dbReference type="InterPro" id="IPR013783">
    <property type="entry name" value="Ig-like_fold"/>
</dbReference>
<name>W2RZK2_CYPE1</name>
<dbReference type="GeneID" id="19971051"/>
<feature type="compositionally biased region" description="Basic and acidic residues" evidence="1">
    <location>
        <begin position="408"/>
        <end position="420"/>
    </location>
</feature>
<accession>W2RZK2</accession>
<evidence type="ECO:0000313" key="5">
    <source>
        <dbReference type="Proteomes" id="UP000030752"/>
    </source>
</evidence>
<dbReference type="CDD" id="cd00063">
    <property type="entry name" value="FN3"/>
    <property type="match status" value="1"/>
</dbReference>
<dbReference type="RefSeq" id="XP_008716284.1">
    <property type="nucleotide sequence ID" value="XM_008718062.1"/>
</dbReference>
<evidence type="ECO:0000256" key="1">
    <source>
        <dbReference type="SAM" id="MobiDB-lite"/>
    </source>
</evidence>
<protein>
    <recommendedName>
        <fullName evidence="3">Fibronectin type-III domain-containing protein</fullName>
    </recommendedName>
</protein>
<dbReference type="VEuPathDB" id="FungiDB:HMPREF1541_03712"/>